<feature type="domain" description="Reverse transcriptase Ty1/copia-type" evidence="2">
    <location>
        <begin position="160"/>
        <end position="232"/>
    </location>
</feature>
<evidence type="ECO:0000259" key="2">
    <source>
        <dbReference type="Pfam" id="PF07727"/>
    </source>
</evidence>
<protein>
    <recommendedName>
        <fullName evidence="2">Reverse transcriptase Ty1/copia-type domain-containing protein</fullName>
    </recommendedName>
</protein>
<sequence length="325" mass="35216">MSTPVGKISEVLEGAAFFSKKGNQSHNNGIGFNSTRSFHGEGSNSGGNHNGRVSSAGGSKPQKRESVENSSSYDRTSQEIVGTVAQSPVLPSFTPEQYQQILHLLNKINYDSSPTIQTANAGTQRSTLVNDDLSNGMVKGIGIEEQGLYILKSSSEKSAIYVTGNSQTLINKAREDLQHSFKMKDLGELKLFLGIEVSRSNEGIVMCQRKYALELVVETGMSGAKPASTPFEMNQKLTSTEYDKHVSSKAEISLKPIYAFSKRSHMEAAIRVVRYIKGTPGMGLLMPAGTTNQLMAYCDSDWGACMETRRSVTGYLVKFGGAVIS</sequence>
<dbReference type="EnsemblPlants" id="Solyc02g032665.1.1">
    <property type="protein sequence ID" value="Solyc02g032665.1.1"/>
    <property type="gene ID" value="Solyc02g032665.1"/>
</dbReference>
<reference evidence="3" key="2">
    <citation type="submission" date="2019-01" db="UniProtKB">
        <authorList>
            <consortium name="EnsemblPlants"/>
        </authorList>
    </citation>
    <scope>IDENTIFICATION</scope>
    <source>
        <strain evidence="3">cv. Heinz 1706</strain>
    </source>
</reference>
<dbReference type="InParanoid" id="A0A3Q7EZ17"/>
<proteinExistence type="predicted"/>
<evidence type="ECO:0000256" key="1">
    <source>
        <dbReference type="SAM" id="MobiDB-lite"/>
    </source>
</evidence>
<keyword evidence="4" id="KW-1185">Reference proteome</keyword>
<dbReference type="InterPro" id="IPR013103">
    <property type="entry name" value="RVT_2"/>
</dbReference>
<organism evidence="3">
    <name type="scientific">Solanum lycopersicum</name>
    <name type="common">Tomato</name>
    <name type="synonym">Lycopersicon esculentum</name>
    <dbReference type="NCBI Taxonomy" id="4081"/>
    <lineage>
        <taxon>Eukaryota</taxon>
        <taxon>Viridiplantae</taxon>
        <taxon>Streptophyta</taxon>
        <taxon>Embryophyta</taxon>
        <taxon>Tracheophyta</taxon>
        <taxon>Spermatophyta</taxon>
        <taxon>Magnoliopsida</taxon>
        <taxon>eudicotyledons</taxon>
        <taxon>Gunneridae</taxon>
        <taxon>Pentapetalae</taxon>
        <taxon>asterids</taxon>
        <taxon>lamiids</taxon>
        <taxon>Solanales</taxon>
        <taxon>Solanaceae</taxon>
        <taxon>Solanoideae</taxon>
        <taxon>Solaneae</taxon>
        <taxon>Solanum</taxon>
        <taxon>Solanum subgen. Lycopersicon</taxon>
    </lineage>
</organism>
<dbReference type="AlphaFoldDB" id="A0A3Q7EZ17"/>
<feature type="compositionally biased region" description="Polar residues" evidence="1">
    <location>
        <begin position="68"/>
        <end position="78"/>
    </location>
</feature>
<dbReference type="Pfam" id="PF07727">
    <property type="entry name" value="RVT_2"/>
    <property type="match status" value="1"/>
</dbReference>
<accession>A0A3Q7EZ17</accession>
<evidence type="ECO:0000313" key="3">
    <source>
        <dbReference type="EnsemblPlants" id="Solyc02g032665.1.1"/>
    </source>
</evidence>
<dbReference type="PANTHER" id="PTHR11439:SF444">
    <property type="entry name" value="HELICASE ATP-BINDING DOMAIN-CONTAINING PROTEIN"/>
    <property type="match status" value="1"/>
</dbReference>
<feature type="compositionally biased region" description="Polar residues" evidence="1">
    <location>
        <begin position="21"/>
        <end position="36"/>
    </location>
</feature>
<feature type="region of interest" description="Disordered" evidence="1">
    <location>
        <begin position="20"/>
        <end position="78"/>
    </location>
</feature>
<dbReference type="Proteomes" id="UP000004994">
    <property type="component" value="Chromosome 2"/>
</dbReference>
<dbReference type="STRING" id="4081.A0A3Q7EZ17"/>
<name>A0A3Q7EZ17_SOLLC</name>
<dbReference type="PANTHER" id="PTHR11439">
    <property type="entry name" value="GAG-POL-RELATED RETROTRANSPOSON"/>
    <property type="match status" value="1"/>
</dbReference>
<reference evidence="3" key="1">
    <citation type="journal article" date="2012" name="Nature">
        <title>The tomato genome sequence provides insights into fleshy fruit evolution.</title>
        <authorList>
            <consortium name="Tomato Genome Consortium"/>
        </authorList>
    </citation>
    <scope>NUCLEOTIDE SEQUENCE [LARGE SCALE GENOMIC DNA]</scope>
    <source>
        <strain evidence="3">cv. Heinz 1706</strain>
    </source>
</reference>
<evidence type="ECO:0000313" key="4">
    <source>
        <dbReference type="Proteomes" id="UP000004994"/>
    </source>
</evidence>
<dbReference type="Gramene" id="Solyc02g032665.1.1">
    <property type="protein sequence ID" value="Solyc02g032665.1.1"/>
    <property type="gene ID" value="Solyc02g032665.1"/>
</dbReference>